<comment type="similarity">
    <text evidence="3 12 13">Belongs to the DapA family.</text>
</comment>
<dbReference type="GO" id="GO:0009089">
    <property type="term" value="P:lysine biosynthetic process via diaminopimelate"/>
    <property type="evidence" value="ECO:0007669"/>
    <property type="project" value="UniProtKB-UniRule"/>
</dbReference>
<sequence length="291" mass="31418">MIQKQLQGIGVALVTPFTKDNQVDTVALIRIVNHLIEGGIDYLVVLGTTAETPTLSASEKQLVRETVVKANQGRLPLVLGIGGNNTEAVVNEIQQTDTSSFCAILSVVPYYNKPTQDGIYAHYAQIAKNSKLPIITYNVPGRTGISMTADTVNRLARDFDNIVAVKEGGGNSQLAMEIIKDKPQDFLYISGDDMFALASVYMGGSGGISVVGGAFPKEFSQMIHLGLQGEIQKANVLHYKLMSQISLAFREGNPVGIKAILAEKGLCNPYVRLPLVEASPSLKTDIKKHLF</sequence>
<dbReference type="EMBL" id="CDOE01000033">
    <property type="protein sequence ID" value="CEN33311.1"/>
    <property type="molecule type" value="Genomic_DNA"/>
</dbReference>
<evidence type="ECO:0000256" key="4">
    <source>
        <dbReference type="ARBA" id="ARBA00012086"/>
    </source>
</evidence>
<dbReference type="PANTHER" id="PTHR12128:SF66">
    <property type="entry name" value="4-HYDROXY-2-OXOGLUTARATE ALDOLASE, MITOCHONDRIAL"/>
    <property type="match status" value="1"/>
</dbReference>
<evidence type="ECO:0000256" key="7">
    <source>
        <dbReference type="ARBA" id="ARBA00022915"/>
    </source>
</evidence>
<gene>
    <name evidence="12 14" type="primary">dapA</name>
    <name evidence="14" type="ORF">CCAN12_390024</name>
</gene>
<organism evidence="14 15">
    <name type="scientific">Capnocytophaga canimorsus</name>
    <dbReference type="NCBI Taxonomy" id="28188"/>
    <lineage>
        <taxon>Bacteria</taxon>
        <taxon>Pseudomonadati</taxon>
        <taxon>Bacteroidota</taxon>
        <taxon>Flavobacteriia</taxon>
        <taxon>Flavobacteriales</taxon>
        <taxon>Flavobacteriaceae</taxon>
        <taxon>Capnocytophaga</taxon>
    </lineage>
</organism>
<evidence type="ECO:0000313" key="14">
    <source>
        <dbReference type="EMBL" id="CEN33311.1"/>
    </source>
</evidence>
<keyword evidence="7 12" id="KW-0220">Diaminopimelate biosynthesis</keyword>
<dbReference type="CDD" id="cd00950">
    <property type="entry name" value="DHDPS"/>
    <property type="match status" value="1"/>
</dbReference>
<evidence type="ECO:0000256" key="6">
    <source>
        <dbReference type="ARBA" id="ARBA00022605"/>
    </source>
</evidence>
<name>A0A0B7H178_9FLAO</name>
<dbReference type="GO" id="GO:0008840">
    <property type="term" value="F:4-hydroxy-tetrahydrodipicolinate synthase activity"/>
    <property type="evidence" value="ECO:0007669"/>
    <property type="project" value="UniProtKB-UniRule"/>
</dbReference>
<dbReference type="PRINTS" id="PR00146">
    <property type="entry name" value="DHPICSNTHASE"/>
</dbReference>
<feature type="active site" description="Schiff-base intermediate with substrate" evidence="12">
    <location>
        <position position="166"/>
    </location>
</feature>
<feature type="site" description="Part of a proton relay during catalysis" evidence="12">
    <location>
        <position position="48"/>
    </location>
</feature>
<dbReference type="InterPro" id="IPR002220">
    <property type="entry name" value="DapA-like"/>
</dbReference>
<comment type="function">
    <text evidence="1 12">Catalyzes the condensation of (S)-aspartate-beta-semialdehyde [(S)-ASA] and pyruvate to 4-hydroxy-tetrahydrodipicolinate (HTPA).</text>
</comment>
<dbReference type="InterPro" id="IPR005263">
    <property type="entry name" value="DapA"/>
</dbReference>
<keyword evidence="8 12" id="KW-0457">Lysine biosynthesis</keyword>
<dbReference type="SUPFAM" id="SSF51569">
    <property type="entry name" value="Aldolase"/>
    <property type="match status" value="1"/>
</dbReference>
<dbReference type="SMART" id="SM01130">
    <property type="entry name" value="DHDPS"/>
    <property type="match status" value="1"/>
</dbReference>
<keyword evidence="9 12" id="KW-0456">Lyase</keyword>
<dbReference type="HAMAP" id="MF_00418">
    <property type="entry name" value="DapA"/>
    <property type="match status" value="1"/>
</dbReference>
<dbReference type="GO" id="GO:0019877">
    <property type="term" value="P:diaminopimelate biosynthetic process"/>
    <property type="evidence" value="ECO:0007669"/>
    <property type="project" value="UniProtKB-UniRule"/>
</dbReference>
<evidence type="ECO:0000256" key="11">
    <source>
        <dbReference type="ARBA" id="ARBA00047836"/>
    </source>
</evidence>
<evidence type="ECO:0000256" key="3">
    <source>
        <dbReference type="ARBA" id="ARBA00007592"/>
    </source>
</evidence>
<feature type="site" description="Part of a proton relay during catalysis" evidence="12">
    <location>
        <position position="111"/>
    </location>
</feature>
<dbReference type="NCBIfam" id="TIGR00674">
    <property type="entry name" value="dapA"/>
    <property type="match status" value="1"/>
</dbReference>
<feature type="binding site" evidence="12">
    <location>
        <position position="49"/>
    </location>
    <ligand>
        <name>pyruvate</name>
        <dbReference type="ChEBI" id="CHEBI:15361"/>
    </ligand>
</feature>
<evidence type="ECO:0000256" key="2">
    <source>
        <dbReference type="ARBA" id="ARBA00005120"/>
    </source>
</evidence>
<dbReference type="EC" id="4.3.3.7" evidence="4 12"/>
<evidence type="ECO:0000256" key="12">
    <source>
        <dbReference type="HAMAP-Rule" id="MF_00418"/>
    </source>
</evidence>
<keyword evidence="5 12" id="KW-0963">Cytoplasm</keyword>
<evidence type="ECO:0000256" key="10">
    <source>
        <dbReference type="ARBA" id="ARBA00023270"/>
    </source>
</evidence>
<evidence type="ECO:0000256" key="9">
    <source>
        <dbReference type="ARBA" id="ARBA00023239"/>
    </source>
</evidence>
<evidence type="ECO:0000256" key="13">
    <source>
        <dbReference type="PIRNR" id="PIRNR001365"/>
    </source>
</evidence>
<proteinExistence type="inferred from homology"/>
<protein>
    <recommendedName>
        <fullName evidence="4 12">4-hydroxy-tetrahydrodipicolinate synthase</fullName>
        <shortName evidence="12">HTPA synthase</shortName>
        <ecNumber evidence="4 12">4.3.3.7</ecNumber>
    </recommendedName>
</protein>
<evidence type="ECO:0000313" key="15">
    <source>
        <dbReference type="Proteomes" id="UP000044026"/>
    </source>
</evidence>
<evidence type="ECO:0000256" key="5">
    <source>
        <dbReference type="ARBA" id="ARBA00022490"/>
    </source>
</evidence>
<comment type="caution">
    <text evidence="12">Was originally thought to be a dihydrodipicolinate synthase (DHDPS), catalyzing the condensation of (S)-aspartate-beta-semialdehyde [(S)-ASA] and pyruvate to dihydrodipicolinate (DHDP). However, it was shown in E.coli that the product of the enzymatic reaction is not dihydrodipicolinate but in fact (4S)-4-hydroxy-2,3,4,5-tetrahydro-(2S)-dipicolinic acid (HTPA), and that the consecutive dehydration reaction leading to DHDP is not spontaneous but catalyzed by DapB.</text>
</comment>
<dbReference type="AlphaFoldDB" id="A0A0B7H178"/>
<dbReference type="GO" id="GO:0005829">
    <property type="term" value="C:cytosol"/>
    <property type="evidence" value="ECO:0007669"/>
    <property type="project" value="TreeGrafter"/>
</dbReference>
<feature type="binding site" evidence="12">
    <location>
        <position position="208"/>
    </location>
    <ligand>
        <name>pyruvate</name>
        <dbReference type="ChEBI" id="CHEBI:15361"/>
    </ligand>
</feature>
<comment type="catalytic activity">
    <reaction evidence="11 12">
        <text>L-aspartate 4-semialdehyde + pyruvate = (2S,4S)-4-hydroxy-2,3,4,5-tetrahydrodipicolinate + H2O + H(+)</text>
        <dbReference type="Rhea" id="RHEA:34171"/>
        <dbReference type="ChEBI" id="CHEBI:15361"/>
        <dbReference type="ChEBI" id="CHEBI:15377"/>
        <dbReference type="ChEBI" id="CHEBI:15378"/>
        <dbReference type="ChEBI" id="CHEBI:67139"/>
        <dbReference type="ChEBI" id="CHEBI:537519"/>
        <dbReference type="EC" id="4.3.3.7"/>
    </reaction>
</comment>
<accession>A0A0B7H178</accession>
<keyword evidence="10 12" id="KW-0704">Schiff base</keyword>
<dbReference type="PIRSF" id="PIRSF001365">
    <property type="entry name" value="DHDPS"/>
    <property type="match status" value="1"/>
</dbReference>
<keyword evidence="6 12" id="KW-0028">Amino-acid biosynthesis</keyword>
<comment type="subunit">
    <text evidence="12">Homotetramer; dimer of dimers.</text>
</comment>
<reference evidence="14 15" key="1">
    <citation type="submission" date="2015-01" db="EMBL/GenBank/DDBJ databases">
        <authorList>
            <person name="Xiang T."/>
            <person name="Song Y."/>
            <person name="Huang L."/>
            <person name="Wang B."/>
            <person name="Wu P."/>
        </authorList>
    </citation>
    <scope>NUCLEOTIDE SEQUENCE [LARGE SCALE GENOMIC DNA]</scope>
    <source>
        <strain evidence="14 15">Cc12</strain>
    </source>
</reference>
<evidence type="ECO:0000256" key="8">
    <source>
        <dbReference type="ARBA" id="ARBA00023154"/>
    </source>
</evidence>
<dbReference type="UniPathway" id="UPA00034">
    <property type="reaction ID" value="UER00017"/>
</dbReference>
<dbReference type="InterPro" id="IPR013785">
    <property type="entry name" value="Aldolase_TIM"/>
</dbReference>
<comment type="pathway">
    <text evidence="2 12">Amino-acid biosynthesis; L-lysine biosynthesis via DAP pathway; (S)-tetrahydrodipicolinate from L-aspartate: step 3/4.</text>
</comment>
<dbReference type="PANTHER" id="PTHR12128">
    <property type="entry name" value="DIHYDRODIPICOLINATE SYNTHASE"/>
    <property type="match status" value="1"/>
</dbReference>
<dbReference type="Gene3D" id="3.20.20.70">
    <property type="entry name" value="Aldolase class I"/>
    <property type="match status" value="1"/>
</dbReference>
<dbReference type="Proteomes" id="UP000044026">
    <property type="component" value="Unassembled WGS sequence"/>
</dbReference>
<comment type="subcellular location">
    <subcellularLocation>
        <location evidence="12">Cytoplasm</location>
    </subcellularLocation>
</comment>
<feature type="active site" description="Proton donor/acceptor" evidence="12">
    <location>
        <position position="137"/>
    </location>
</feature>
<dbReference type="Pfam" id="PF00701">
    <property type="entry name" value="DHDPS"/>
    <property type="match status" value="1"/>
</dbReference>
<evidence type="ECO:0000256" key="1">
    <source>
        <dbReference type="ARBA" id="ARBA00003294"/>
    </source>
</evidence>